<protein>
    <submittedName>
        <fullName evidence="1">Uncharacterized protein</fullName>
    </submittedName>
</protein>
<accession>A0A2N5V5I5</accession>
<comment type="caution">
    <text evidence="1">The sequence shown here is derived from an EMBL/GenBank/DDBJ whole genome shotgun (WGS) entry which is preliminary data.</text>
</comment>
<reference evidence="1 2" key="1">
    <citation type="submission" date="2017-11" db="EMBL/GenBank/DDBJ databases">
        <title>De novo assembly and phasing of dikaryotic genomes from two isolates of Puccinia coronata f. sp. avenae, the causal agent of oat crown rust.</title>
        <authorList>
            <person name="Miller M.E."/>
            <person name="Zhang Y."/>
            <person name="Omidvar V."/>
            <person name="Sperschneider J."/>
            <person name="Schwessinger B."/>
            <person name="Raley C."/>
            <person name="Palmer J.M."/>
            <person name="Garnica D."/>
            <person name="Upadhyaya N."/>
            <person name="Rathjen J."/>
            <person name="Taylor J.M."/>
            <person name="Park R.F."/>
            <person name="Dodds P.N."/>
            <person name="Hirsch C.D."/>
            <person name="Kianian S.F."/>
            <person name="Figueroa M."/>
        </authorList>
    </citation>
    <scope>NUCLEOTIDE SEQUENCE [LARGE SCALE GENOMIC DNA]</scope>
    <source>
        <strain evidence="1">12SD80</strain>
    </source>
</reference>
<evidence type="ECO:0000313" key="1">
    <source>
        <dbReference type="EMBL" id="PLW45263.1"/>
    </source>
</evidence>
<dbReference type="Proteomes" id="UP000235392">
    <property type="component" value="Unassembled WGS sequence"/>
</dbReference>
<proteinExistence type="predicted"/>
<name>A0A2N5V5I5_9BASI</name>
<dbReference type="AlphaFoldDB" id="A0A2N5V5I5"/>
<evidence type="ECO:0000313" key="2">
    <source>
        <dbReference type="Proteomes" id="UP000235392"/>
    </source>
</evidence>
<dbReference type="EMBL" id="PGCI01000050">
    <property type="protein sequence ID" value="PLW45263.1"/>
    <property type="molecule type" value="Genomic_DNA"/>
</dbReference>
<organism evidence="1 2">
    <name type="scientific">Puccinia coronata f. sp. avenae</name>
    <dbReference type="NCBI Taxonomy" id="200324"/>
    <lineage>
        <taxon>Eukaryota</taxon>
        <taxon>Fungi</taxon>
        <taxon>Dikarya</taxon>
        <taxon>Basidiomycota</taxon>
        <taxon>Pucciniomycotina</taxon>
        <taxon>Pucciniomycetes</taxon>
        <taxon>Pucciniales</taxon>
        <taxon>Pucciniaceae</taxon>
        <taxon>Puccinia</taxon>
    </lineage>
</organism>
<sequence>MTNDSNASDYHVFGYLMRLAIPLGLCTVDQYNLALLLQCCKEMISIFETHPGVLWLCSLDSSLTMDQLTATLQGLPDDGKGLGVASGKTKLASSHAVVASGKSNVVLTTTEVASSGAGVVLSNPRVASSNTDVVLAKLKLAWGKTGDGSPEQM</sequence>
<gene>
    <name evidence="1" type="ORF">PCASD_03977</name>
</gene>